<dbReference type="PANTHER" id="PTHR35089:SF1">
    <property type="entry name" value="CHAPERONE PROTEIN SKP"/>
    <property type="match status" value="1"/>
</dbReference>
<keyword evidence="2 4" id="KW-0732">Signal</keyword>
<dbReference type="EMBL" id="LEKT01000017">
    <property type="protein sequence ID" value="KMO86705.1"/>
    <property type="molecule type" value="Genomic_DNA"/>
</dbReference>
<gene>
    <name evidence="5" type="ORF">AB840_06725</name>
</gene>
<dbReference type="SMART" id="SM00935">
    <property type="entry name" value="OmpH"/>
    <property type="match status" value="1"/>
</dbReference>
<evidence type="ECO:0000313" key="6">
    <source>
        <dbReference type="Proteomes" id="UP000036503"/>
    </source>
</evidence>
<feature type="chain" id="PRO_5038398676" evidence="4">
    <location>
        <begin position="23"/>
        <end position="139"/>
    </location>
</feature>
<name>A0A0J6WT60_9FIRM</name>
<dbReference type="InterPro" id="IPR005632">
    <property type="entry name" value="Chaperone_Skp"/>
</dbReference>
<sequence>MIKVWKRAVAAAAMVFAIGMLAGCGGEDKVGIVDMTRVQQEAPLVQQYKQKTEEKQKSIEQELQQAKQSMSAEDFQKKQQQSQQELNIFGASMQRQFMSEIQSKLGEIAKEKKVGIVVVKEAVPQGGIDVTDDLIAKLQ</sequence>
<dbReference type="PATRIC" id="fig|1122219.3.peg.843"/>
<keyword evidence="6" id="KW-1185">Reference proteome</keyword>
<dbReference type="Proteomes" id="UP000036503">
    <property type="component" value="Unassembled WGS sequence"/>
</dbReference>
<comment type="similarity">
    <text evidence="1">Belongs to the Skp family.</text>
</comment>
<dbReference type="GO" id="GO:0005829">
    <property type="term" value="C:cytosol"/>
    <property type="evidence" value="ECO:0007669"/>
    <property type="project" value="TreeGrafter"/>
</dbReference>
<dbReference type="PANTHER" id="PTHR35089">
    <property type="entry name" value="CHAPERONE PROTEIN SKP"/>
    <property type="match status" value="1"/>
</dbReference>
<dbReference type="SUPFAM" id="SSF111384">
    <property type="entry name" value="OmpH-like"/>
    <property type="match status" value="1"/>
</dbReference>
<evidence type="ECO:0000313" key="5">
    <source>
        <dbReference type="EMBL" id="KMO86705.1"/>
    </source>
</evidence>
<dbReference type="AlphaFoldDB" id="A0A0J6WT60"/>
<dbReference type="PROSITE" id="PS51257">
    <property type="entry name" value="PROKAR_LIPOPROTEIN"/>
    <property type="match status" value="1"/>
</dbReference>
<dbReference type="GO" id="GO:0051082">
    <property type="term" value="F:unfolded protein binding"/>
    <property type="evidence" value="ECO:0007669"/>
    <property type="project" value="InterPro"/>
</dbReference>
<feature type="region of interest" description="Disordered" evidence="3">
    <location>
        <begin position="56"/>
        <end position="83"/>
    </location>
</feature>
<evidence type="ECO:0000256" key="4">
    <source>
        <dbReference type="SAM" id="SignalP"/>
    </source>
</evidence>
<dbReference type="GO" id="GO:0050821">
    <property type="term" value="P:protein stabilization"/>
    <property type="evidence" value="ECO:0007669"/>
    <property type="project" value="TreeGrafter"/>
</dbReference>
<feature type="signal peptide" evidence="4">
    <location>
        <begin position="1"/>
        <end position="22"/>
    </location>
</feature>
<dbReference type="RefSeq" id="WP_048514067.1">
    <property type="nucleotide sequence ID" value="NZ_FUXD01000018.1"/>
</dbReference>
<dbReference type="InParanoid" id="A0A0J6WT60"/>
<organism evidence="5 6">
    <name type="scientific">Megasphaera cerevisiae DSM 20462</name>
    <dbReference type="NCBI Taxonomy" id="1122219"/>
    <lineage>
        <taxon>Bacteria</taxon>
        <taxon>Bacillati</taxon>
        <taxon>Bacillota</taxon>
        <taxon>Negativicutes</taxon>
        <taxon>Veillonellales</taxon>
        <taxon>Veillonellaceae</taxon>
        <taxon>Megasphaera</taxon>
    </lineage>
</organism>
<feature type="compositionally biased region" description="Polar residues" evidence="3">
    <location>
        <begin position="61"/>
        <end position="71"/>
    </location>
</feature>
<accession>A0A0J6WT60</accession>
<evidence type="ECO:0000256" key="2">
    <source>
        <dbReference type="ARBA" id="ARBA00022729"/>
    </source>
</evidence>
<evidence type="ECO:0000256" key="1">
    <source>
        <dbReference type="ARBA" id="ARBA00009091"/>
    </source>
</evidence>
<dbReference type="InterPro" id="IPR024930">
    <property type="entry name" value="Skp_dom_sf"/>
</dbReference>
<dbReference type="Gene3D" id="3.30.910.20">
    <property type="entry name" value="Skp domain"/>
    <property type="match status" value="1"/>
</dbReference>
<evidence type="ECO:0000256" key="3">
    <source>
        <dbReference type="SAM" id="MobiDB-lite"/>
    </source>
</evidence>
<comment type="caution">
    <text evidence="5">The sequence shown here is derived from an EMBL/GenBank/DDBJ whole genome shotgun (WGS) entry which is preliminary data.</text>
</comment>
<proteinExistence type="inferred from homology"/>
<protein>
    <submittedName>
        <fullName evidence="5">Membrane protein</fullName>
    </submittedName>
</protein>
<reference evidence="5 6" key="1">
    <citation type="submission" date="2015-06" db="EMBL/GenBank/DDBJ databases">
        <title>Draft genome sequence of beer spoilage bacterium Megasphaera cerevisiae type strain 20462.</title>
        <authorList>
            <person name="Kutumbaka K."/>
            <person name="Pasmowitz J."/>
            <person name="Mategko J."/>
            <person name="Reyes D."/>
            <person name="Friedrich A."/>
            <person name="Han S."/>
            <person name="Martens-Habbena W."/>
            <person name="Neal-McKinney J."/>
            <person name="Janagama H.K."/>
            <person name="Nadala C."/>
            <person name="Samadpour M."/>
        </authorList>
    </citation>
    <scope>NUCLEOTIDE SEQUENCE [LARGE SCALE GENOMIC DNA]</scope>
    <source>
        <strain evidence="5 6">DSM 20462</strain>
    </source>
</reference>
<dbReference type="STRING" id="39029.BSR42_08275"/>